<feature type="domain" description="RNA polymerase sigma-70 region 2" evidence="8">
    <location>
        <begin position="67"/>
        <end position="124"/>
    </location>
</feature>
<dbReference type="SUPFAM" id="SSF88946">
    <property type="entry name" value="Sigma2 domain of RNA polymerase sigma factors"/>
    <property type="match status" value="1"/>
</dbReference>
<dbReference type="GO" id="GO:0003677">
    <property type="term" value="F:DNA binding"/>
    <property type="evidence" value="ECO:0007669"/>
    <property type="project" value="UniProtKB-KW"/>
</dbReference>
<dbReference type="InterPro" id="IPR000838">
    <property type="entry name" value="RNA_pol_sigma70_ECF_CS"/>
</dbReference>
<dbReference type="CDD" id="cd06171">
    <property type="entry name" value="Sigma70_r4"/>
    <property type="match status" value="1"/>
</dbReference>
<feature type="region of interest" description="Disordered" evidence="7">
    <location>
        <begin position="1"/>
        <end position="51"/>
    </location>
</feature>
<accession>A0A927K5T4</accession>
<dbReference type="GO" id="GO:0016987">
    <property type="term" value="F:sigma factor activity"/>
    <property type="evidence" value="ECO:0007669"/>
    <property type="project" value="UniProtKB-KW"/>
</dbReference>
<dbReference type="PANTHER" id="PTHR43133">
    <property type="entry name" value="RNA POLYMERASE ECF-TYPE SIGMA FACTO"/>
    <property type="match status" value="1"/>
</dbReference>
<evidence type="ECO:0000256" key="3">
    <source>
        <dbReference type="ARBA" id="ARBA00023082"/>
    </source>
</evidence>
<comment type="caution">
    <text evidence="10">The sequence shown here is derived from an EMBL/GenBank/DDBJ whole genome shotgun (WGS) entry which is preliminary data.</text>
</comment>
<comment type="similarity">
    <text evidence="1 6">Belongs to the sigma-70 factor family. ECF subfamily.</text>
</comment>
<keyword evidence="4 6" id="KW-0238">DNA-binding</keyword>
<dbReference type="PANTHER" id="PTHR43133:SF25">
    <property type="entry name" value="RNA POLYMERASE SIGMA FACTOR RFAY-RELATED"/>
    <property type="match status" value="1"/>
</dbReference>
<dbReference type="InterPro" id="IPR013324">
    <property type="entry name" value="RNA_pol_sigma_r3/r4-like"/>
</dbReference>
<dbReference type="AlphaFoldDB" id="A0A927K5T4"/>
<evidence type="ECO:0000256" key="6">
    <source>
        <dbReference type="RuleBase" id="RU000716"/>
    </source>
</evidence>
<gene>
    <name evidence="10" type="ORF">IE331_01335</name>
</gene>
<name>A0A927K5T4_9ACTN</name>
<dbReference type="EMBL" id="JACYXZ010000001">
    <property type="protein sequence ID" value="MBD8868255.1"/>
    <property type="molecule type" value="Genomic_DNA"/>
</dbReference>
<keyword evidence="2 6" id="KW-0805">Transcription regulation</keyword>
<proteinExistence type="inferred from homology"/>
<sequence>MSVPSSSGGRRPGKGGRPTPGSPDVSVDQSTRHAVGPGPDPAAGDPDASTGRAELFGTYVEPEIEAMLRVAHRLTGSWNDAEDVVQDSLVRAYRAIDRFDGRHPRAWLFTIVRNTHLNSLRRTRPVPAEDEWLERRTPAFGADRAPSAEEVYADRHFDADVEAALAALDPRFRRVVLLVDLDHLTYAEAAEVLGVPVGTVMSRLSRARSRLREQLAHRRPGPDPTTDPKGKRR</sequence>
<evidence type="ECO:0000256" key="5">
    <source>
        <dbReference type="ARBA" id="ARBA00023163"/>
    </source>
</evidence>
<evidence type="ECO:0000313" key="11">
    <source>
        <dbReference type="Proteomes" id="UP000616839"/>
    </source>
</evidence>
<dbReference type="GO" id="GO:0006352">
    <property type="term" value="P:DNA-templated transcription initiation"/>
    <property type="evidence" value="ECO:0007669"/>
    <property type="project" value="InterPro"/>
</dbReference>
<dbReference type="Gene3D" id="1.10.10.10">
    <property type="entry name" value="Winged helix-like DNA-binding domain superfamily/Winged helix DNA-binding domain"/>
    <property type="match status" value="1"/>
</dbReference>
<keyword evidence="3 6" id="KW-0731">Sigma factor</keyword>
<dbReference type="InterPro" id="IPR039425">
    <property type="entry name" value="RNA_pol_sigma-70-like"/>
</dbReference>
<feature type="region of interest" description="Disordered" evidence="7">
    <location>
        <begin position="211"/>
        <end position="233"/>
    </location>
</feature>
<reference evidence="10" key="1">
    <citation type="submission" date="2020-09" db="EMBL/GenBank/DDBJ databases">
        <title>Nocardioides sp. strain MJB4 16S ribosomal RNA gene Genome sequencing and assembly.</title>
        <authorList>
            <person name="Kim I."/>
        </authorList>
    </citation>
    <scope>NUCLEOTIDE SEQUENCE</scope>
    <source>
        <strain evidence="10">MJB4</strain>
    </source>
</reference>
<evidence type="ECO:0000256" key="2">
    <source>
        <dbReference type="ARBA" id="ARBA00023015"/>
    </source>
</evidence>
<dbReference type="InterPro" id="IPR013249">
    <property type="entry name" value="RNA_pol_sigma70_r4_t2"/>
</dbReference>
<dbReference type="InterPro" id="IPR013325">
    <property type="entry name" value="RNA_pol_sigma_r2"/>
</dbReference>
<feature type="domain" description="RNA polymerase sigma factor 70 region 4 type 2" evidence="9">
    <location>
        <begin position="160"/>
        <end position="211"/>
    </location>
</feature>
<dbReference type="Gene3D" id="1.10.1740.10">
    <property type="match status" value="1"/>
</dbReference>
<dbReference type="Pfam" id="PF04542">
    <property type="entry name" value="Sigma70_r2"/>
    <property type="match status" value="1"/>
</dbReference>
<dbReference type="Pfam" id="PF08281">
    <property type="entry name" value="Sigma70_r4_2"/>
    <property type="match status" value="1"/>
</dbReference>
<dbReference type="InterPro" id="IPR007627">
    <property type="entry name" value="RNA_pol_sigma70_r2"/>
</dbReference>
<organism evidence="10 11">
    <name type="scientific">Nocardioides donggukensis</name>
    <dbReference type="NCBI Taxonomy" id="2774019"/>
    <lineage>
        <taxon>Bacteria</taxon>
        <taxon>Bacillati</taxon>
        <taxon>Actinomycetota</taxon>
        <taxon>Actinomycetes</taxon>
        <taxon>Propionibacteriales</taxon>
        <taxon>Nocardioidaceae</taxon>
        <taxon>Nocardioides</taxon>
    </lineage>
</organism>
<keyword evidence="5 6" id="KW-0804">Transcription</keyword>
<dbReference type="GO" id="GO:0006950">
    <property type="term" value="P:response to stress"/>
    <property type="evidence" value="ECO:0007669"/>
    <property type="project" value="UniProtKB-ARBA"/>
</dbReference>
<evidence type="ECO:0000256" key="1">
    <source>
        <dbReference type="ARBA" id="ARBA00010641"/>
    </source>
</evidence>
<keyword evidence="11" id="KW-1185">Reference proteome</keyword>
<dbReference type="PROSITE" id="PS01063">
    <property type="entry name" value="SIGMA70_ECF"/>
    <property type="match status" value="1"/>
</dbReference>
<evidence type="ECO:0000256" key="7">
    <source>
        <dbReference type="SAM" id="MobiDB-lite"/>
    </source>
</evidence>
<dbReference type="InterPro" id="IPR036388">
    <property type="entry name" value="WH-like_DNA-bd_sf"/>
</dbReference>
<protein>
    <recommendedName>
        <fullName evidence="6">RNA polymerase sigma factor</fullName>
    </recommendedName>
</protein>
<dbReference type="InterPro" id="IPR014284">
    <property type="entry name" value="RNA_pol_sigma-70_dom"/>
</dbReference>
<dbReference type="SUPFAM" id="SSF88659">
    <property type="entry name" value="Sigma3 and sigma4 domains of RNA polymerase sigma factors"/>
    <property type="match status" value="1"/>
</dbReference>
<evidence type="ECO:0000313" key="10">
    <source>
        <dbReference type="EMBL" id="MBD8868255.1"/>
    </source>
</evidence>
<evidence type="ECO:0000259" key="9">
    <source>
        <dbReference type="Pfam" id="PF08281"/>
    </source>
</evidence>
<dbReference type="Proteomes" id="UP000616839">
    <property type="component" value="Unassembled WGS sequence"/>
</dbReference>
<evidence type="ECO:0000259" key="8">
    <source>
        <dbReference type="Pfam" id="PF04542"/>
    </source>
</evidence>
<dbReference type="NCBIfam" id="TIGR02937">
    <property type="entry name" value="sigma70-ECF"/>
    <property type="match status" value="1"/>
</dbReference>
<evidence type="ECO:0000256" key="4">
    <source>
        <dbReference type="ARBA" id="ARBA00023125"/>
    </source>
</evidence>